<dbReference type="GO" id="GO:0003677">
    <property type="term" value="F:DNA binding"/>
    <property type="evidence" value="ECO:0007669"/>
    <property type="project" value="UniProtKB-KW"/>
</dbReference>
<dbReference type="InterPro" id="IPR036388">
    <property type="entry name" value="WH-like_DNA-bd_sf"/>
</dbReference>
<dbReference type="PROSITE" id="PS50931">
    <property type="entry name" value="HTH_LYSR"/>
    <property type="match status" value="1"/>
</dbReference>
<keyword evidence="3 6" id="KW-0238">DNA-binding</keyword>
<accession>A0A1M6HUN5</accession>
<organism evidence="6 7">
    <name type="scientific">Parasporobacterium paucivorans DSM 15970</name>
    <dbReference type="NCBI Taxonomy" id="1122934"/>
    <lineage>
        <taxon>Bacteria</taxon>
        <taxon>Bacillati</taxon>
        <taxon>Bacillota</taxon>
        <taxon>Clostridia</taxon>
        <taxon>Lachnospirales</taxon>
        <taxon>Lachnospiraceae</taxon>
        <taxon>Parasporobacterium</taxon>
    </lineage>
</organism>
<dbReference type="Gene3D" id="1.10.10.10">
    <property type="entry name" value="Winged helix-like DNA-binding domain superfamily/Winged helix DNA-binding domain"/>
    <property type="match status" value="1"/>
</dbReference>
<evidence type="ECO:0000256" key="1">
    <source>
        <dbReference type="ARBA" id="ARBA00009437"/>
    </source>
</evidence>
<name>A0A1M6HUN5_9FIRM</name>
<dbReference type="FunFam" id="1.10.10.10:FF:000001">
    <property type="entry name" value="LysR family transcriptional regulator"/>
    <property type="match status" value="1"/>
</dbReference>
<dbReference type="PRINTS" id="PR00039">
    <property type="entry name" value="HTHLYSR"/>
</dbReference>
<dbReference type="AlphaFoldDB" id="A0A1M6HUN5"/>
<dbReference type="EMBL" id="FQYT01000016">
    <property type="protein sequence ID" value="SHJ25939.1"/>
    <property type="molecule type" value="Genomic_DNA"/>
</dbReference>
<evidence type="ECO:0000313" key="6">
    <source>
        <dbReference type="EMBL" id="SHJ25939.1"/>
    </source>
</evidence>
<evidence type="ECO:0000313" key="7">
    <source>
        <dbReference type="Proteomes" id="UP000184342"/>
    </source>
</evidence>
<dbReference type="Gene3D" id="3.40.190.10">
    <property type="entry name" value="Periplasmic binding protein-like II"/>
    <property type="match status" value="2"/>
</dbReference>
<protein>
    <submittedName>
        <fullName evidence="6">DNA-binding transcriptional regulator, LysR family</fullName>
    </submittedName>
</protein>
<dbReference type="SUPFAM" id="SSF53850">
    <property type="entry name" value="Periplasmic binding protein-like II"/>
    <property type="match status" value="1"/>
</dbReference>
<dbReference type="CDD" id="cd08414">
    <property type="entry name" value="PBP2_LTTR_aromatics_like"/>
    <property type="match status" value="1"/>
</dbReference>
<dbReference type="OrthoDB" id="1652954at2"/>
<evidence type="ECO:0000256" key="2">
    <source>
        <dbReference type="ARBA" id="ARBA00023015"/>
    </source>
</evidence>
<evidence type="ECO:0000256" key="3">
    <source>
        <dbReference type="ARBA" id="ARBA00023125"/>
    </source>
</evidence>
<reference evidence="6 7" key="1">
    <citation type="submission" date="2016-11" db="EMBL/GenBank/DDBJ databases">
        <authorList>
            <person name="Jaros S."/>
            <person name="Januszkiewicz K."/>
            <person name="Wedrychowicz H."/>
        </authorList>
    </citation>
    <scope>NUCLEOTIDE SEQUENCE [LARGE SCALE GENOMIC DNA]</scope>
    <source>
        <strain evidence="6 7">DSM 15970</strain>
    </source>
</reference>
<dbReference type="Pfam" id="PF00126">
    <property type="entry name" value="HTH_1"/>
    <property type="match status" value="1"/>
</dbReference>
<dbReference type="PANTHER" id="PTHR30346:SF0">
    <property type="entry name" value="HCA OPERON TRANSCRIPTIONAL ACTIVATOR HCAR"/>
    <property type="match status" value="1"/>
</dbReference>
<dbReference type="InterPro" id="IPR036390">
    <property type="entry name" value="WH_DNA-bd_sf"/>
</dbReference>
<dbReference type="GO" id="GO:0032993">
    <property type="term" value="C:protein-DNA complex"/>
    <property type="evidence" value="ECO:0007669"/>
    <property type="project" value="TreeGrafter"/>
</dbReference>
<dbReference type="InterPro" id="IPR000847">
    <property type="entry name" value="LysR_HTH_N"/>
</dbReference>
<evidence type="ECO:0000259" key="5">
    <source>
        <dbReference type="PROSITE" id="PS50931"/>
    </source>
</evidence>
<dbReference type="STRING" id="1122934.SAMN02745691_01611"/>
<keyword evidence="4" id="KW-0804">Transcription</keyword>
<dbReference type="SUPFAM" id="SSF46785">
    <property type="entry name" value="Winged helix' DNA-binding domain"/>
    <property type="match status" value="1"/>
</dbReference>
<dbReference type="PANTHER" id="PTHR30346">
    <property type="entry name" value="TRANSCRIPTIONAL DUAL REGULATOR HCAR-RELATED"/>
    <property type="match status" value="1"/>
</dbReference>
<dbReference type="Pfam" id="PF03466">
    <property type="entry name" value="LysR_substrate"/>
    <property type="match status" value="1"/>
</dbReference>
<proteinExistence type="inferred from homology"/>
<comment type="similarity">
    <text evidence="1">Belongs to the LysR transcriptional regulatory family.</text>
</comment>
<gene>
    <name evidence="6" type="ORF">SAMN02745691_01611</name>
</gene>
<keyword evidence="2" id="KW-0805">Transcription regulation</keyword>
<sequence length="296" mass="33727">MDINQLEIFITAAQYLNFTKAAIKLSIVQSAVSYNVATLEDEVGAKLFYRHKNKLTLTTEGESFLRDAYKMTSIAKSSIAKLKTTRLGQLGELHLAFVFPEFIEPFLPELNNFHLTYPDINTHFMQYDSVSVARKLEKEDLDIAFGRKDTFIQSPKLRWKSLYKDPFKLVLNKNHPLAIFDSVTPQMLVNEKILTMNRKANPGMFDMITHLFMSNGIVPLLNDNSNHHYTTLLLASINDGVVIIPYQNIKSINLPPDLVLLDIDDPHAQHEIGVAWNEPVENLALSLFLKIFGVYE</sequence>
<dbReference type="RefSeq" id="WP_073993906.1">
    <property type="nucleotide sequence ID" value="NZ_FQYT01000016.1"/>
</dbReference>
<feature type="domain" description="HTH lysR-type" evidence="5">
    <location>
        <begin position="1"/>
        <end position="58"/>
    </location>
</feature>
<dbReference type="GO" id="GO:0003700">
    <property type="term" value="F:DNA-binding transcription factor activity"/>
    <property type="evidence" value="ECO:0007669"/>
    <property type="project" value="InterPro"/>
</dbReference>
<dbReference type="InterPro" id="IPR005119">
    <property type="entry name" value="LysR_subst-bd"/>
</dbReference>
<evidence type="ECO:0000256" key="4">
    <source>
        <dbReference type="ARBA" id="ARBA00023163"/>
    </source>
</evidence>
<dbReference type="Proteomes" id="UP000184342">
    <property type="component" value="Unassembled WGS sequence"/>
</dbReference>
<keyword evidence="7" id="KW-1185">Reference proteome</keyword>